<dbReference type="AlphaFoldDB" id="A0A318RL57"/>
<sequence length="260" mass="27879">MSTMSTRARGTALVRRPAASLADGIVTFIERQPIDLDLANRQWQGYVAALEEAGWRIREVPQDDSLPDSVFVEDTVVMFDGLAVITNPKAPARNPEIVATEKFVRDLGLDAATITDPATIDGGDVLKVGKRVYVGLTGSTNQAAVDQLTDLLAPRGWKVIAVPVTKALHLKSAITALPDGTVIGYAPVVDDPSIFPKFLAVPEEPGAHVVVLDKNTVLMSSAAPDSATLFIDRGYDVVVVDISEFEKLEGCVTCLSVRIR</sequence>
<dbReference type="InterPro" id="IPR033199">
    <property type="entry name" value="DDAH-like"/>
</dbReference>
<dbReference type="GO" id="GO:0016403">
    <property type="term" value="F:dimethylargininase activity"/>
    <property type="evidence" value="ECO:0007669"/>
    <property type="project" value="TreeGrafter"/>
</dbReference>
<feature type="active site" description="Proton donor" evidence="3">
    <location>
        <position position="169"/>
    </location>
</feature>
<keyword evidence="5" id="KW-1185">Reference proteome</keyword>
<dbReference type="Proteomes" id="UP000247591">
    <property type="component" value="Unassembled WGS sequence"/>
</dbReference>
<dbReference type="GO" id="GO:0045429">
    <property type="term" value="P:positive regulation of nitric oxide biosynthetic process"/>
    <property type="evidence" value="ECO:0007669"/>
    <property type="project" value="TreeGrafter"/>
</dbReference>
<dbReference type="Pfam" id="PF02274">
    <property type="entry name" value="ADI"/>
    <property type="match status" value="1"/>
</dbReference>
<organism evidence="4 5">
    <name type="scientific">Williamsia limnetica</name>
    <dbReference type="NCBI Taxonomy" id="882452"/>
    <lineage>
        <taxon>Bacteria</taxon>
        <taxon>Bacillati</taxon>
        <taxon>Actinomycetota</taxon>
        <taxon>Actinomycetes</taxon>
        <taxon>Mycobacteriales</taxon>
        <taxon>Nocardiaceae</taxon>
        <taxon>Williamsia</taxon>
    </lineage>
</organism>
<evidence type="ECO:0000313" key="4">
    <source>
        <dbReference type="EMBL" id="PYE18778.1"/>
    </source>
</evidence>
<reference evidence="4 5" key="1">
    <citation type="submission" date="2018-06" db="EMBL/GenBank/DDBJ databases">
        <title>Genomic Encyclopedia of Type Strains, Phase IV (KMG-IV): sequencing the most valuable type-strain genomes for metagenomic binning, comparative biology and taxonomic classification.</title>
        <authorList>
            <person name="Goeker M."/>
        </authorList>
    </citation>
    <scope>NUCLEOTIDE SEQUENCE [LARGE SCALE GENOMIC DNA]</scope>
    <source>
        <strain evidence="4 5">DSM 45521</strain>
    </source>
</reference>
<dbReference type="GO" id="GO:0006525">
    <property type="term" value="P:arginine metabolic process"/>
    <property type="evidence" value="ECO:0007669"/>
    <property type="project" value="TreeGrafter"/>
</dbReference>
<evidence type="ECO:0000256" key="2">
    <source>
        <dbReference type="ARBA" id="ARBA00022801"/>
    </source>
</evidence>
<comment type="similarity">
    <text evidence="1">Belongs to the DDAH family.</text>
</comment>
<dbReference type="GO" id="GO:0000052">
    <property type="term" value="P:citrulline metabolic process"/>
    <property type="evidence" value="ECO:0007669"/>
    <property type="project" value="TreeGrafter"/>
</dbReference>
<dbReference type="SUPFAM" id="SSF55909">
    <property type="entry name" value="Pentein"/>
    <property type="match status" value="1"/>
</dbReference>
<dbReference type="PANTHER" id="PTHR12737">
    <property type="entry name" value="DIMETHYLARGININE DIMETHYLAMINOHYDROLASE"/>
    <property type="match status" value="1"/>
</dbReference>
<keyword evidence="2" id="KW-0378">Hydrolase</keyword>
<dbReference type="Gene3D" id="3.75.10.10">
    <property type="entry name" value="L-arginine/glycine Amidinotransferase, Chain A"/>
    <property type="match status" value="1"/>
</dbReference>
<comment type="caution">
    <text evidence="4">The sequence shown here is derived from an EMBL/GenBank/DDBJ whole genome shotgun (WGS) entry which is preliminary data.</text>
</comment>
<evidence type="ECO:0000256" key="3">
    <source>
        <dbReference type="PIRSR" id="PIRSR633199-1"/>
    </source>
</evidence>
<feature type="active site" description="Nucleophile" evidence="3">
    <location>
        <position position="254"/>
    </location>
</feature>
<dbReference type="PANTHER" id="PTHR12737:SF9">
    <property type="entry name" value="DIMETHYLARGININASE"/>
    <property type="match status" value="1"/>
</dbReference>
<dbReference type="FunFam" id="3.75.10.10:FF:000004">
    <property type="entry name" value="N(G),N(G)-dimethylarginine dimethylaminohydrolase 1"/>
    <property type="match status" value="1"/>
</dbReference>
<name>A0A318RL57_WILLI</name>
<dbReference type="GO" id="GO:0016597">
    <property type="term" value="F:amino acid binding"/>
    <property type="evidence" value="ECO:0007669"/>
    <property type="project" value="TreeGrafter"/>
</dbReference>
<protein>
    <submittedName>
        <fullName evidence="4">Dimethylargininase</fullName>
    </submittedName>
</protein>
<evidence type="ECO:0000313" key="5">
    <source>
        <dbReference type="Proteomes" id="UP000247591"/>
    </source>
</evidence>
<proteinExistence type="inferred from homology"/>
<accession>A0A318RL57</accession>
<gene>
    <name evidence="4" type="ORF">DFR67_104360</name>
</gene>
<dbReference type="NCBIfam" id="NF045660">
    <property type="entry name" value="DiMthArgaseDdahStm"/>
    <property type="match status" value="1"/>
</dbReference>
<evidence type="ECO:0000256" key="1">
    <source>
        <dbReference type="ARBA" id="ARBA00008532"/>
    </source>
</evidence>
<dbReference type="EMBL" id="QJSP01000004">
    <property type="protein sequence ID" value="PYE18778.1"/>
    <property type="molecule type" value="Genomic_DNA"/>
</dbReference>